<keyword evidence="2" id="KW-1185">Reference proteome</keyword>
<protein>
    <submittedName>
        <fullName evidence="1">Uncharacterized protein</fullName>
    </submittedName>
</protein>
<proteinExistence type="predicted"/>
<dbReference type="RefSeq" id="WP_062408568.1">
    <property type="nucleotide sequence ID" value="NZ_CP013652.1"/>
</dbReference>
<accession>A0A0U2KZ26</accession>
<gene>
    <name evidence="1" type="ORF">IJ22_18840</name>
</gene>
<dbReference type="AlphaFoldDB" id="A0A0U2KZ26"/>
<dbReference type="Proteomes" id="UP000061660">
    <property type="component" value="Chromosome"/>
</dbReference>
<name>A0A0U2KZ26_9BACL</name>
<dbReference type="PATRIC" id="fig|162209.4.peg.1996"/>
<evidence type="ECO:0000313" key="2">
    <source>
        <dbReference type="Proteomes" id="UP000061660"/>
    </source>
</evidence>
<sequence length="62" mass="7597">MTSLIDKSFRWIVHYKDGTQRYSNLQTKNDVYFWEKKIGNIDNMDDIIENLLYEPIQQPKWD</sequence>
<reference evidence="1 2" key="2">
    <citation type="journal article" date="2016" name="Genome Announc.">
        <title>Complete Genome Sequences of Two Interactive Moderate Thermophiles, Paenibacillus napthalenovorans 32O-Y and Paenibacillus sp. 32O-W.</title>
        <authorList>
            <person name="Butler R.R.III."/>
            <person name="Wang J."/>
            <person name="Stark B.C."/>
            <person name="Pombert J.F."/>
        </authorList>
    </citation>
    <scope>NUCLEOTIDE SEQUENCE [LARGE SCALE GENOMIC DNA]</scope>
    <source>
        <strain evidence="1 2">32O-Y</strain>
    </source>
</reference>
<organism evidence="1 2">
    <name type="scientific">Paenibacillus naphthalenovorans</name>
    <dbReference type="NCBI Taxonomy" id="162209"/>
    <lineage>
        <taxon>Bacteria</taxon>
        <taxon>Bacillati</taxon>
        <taxon>Bacillota</taxon>
        <taxon>Bacilli</taxon>
        <taxon>Bacillales</taxon>
        <taxon>Paenibacillaceae</taxon>
        <taxon>Paenibacillus</taxon>
    </lineage>
</organism>
<dbReference type="STRING" id="162209.IJ22_18840"/>
<dbReference type="KEGG" id="pnp:IJ22_18840"/>
<dbReference type="EMBL" id="CP013652">
    <property type="protein sequence ID" value="ALS22258.1"/>
    <property type="molecule type" value="Genomic_DNA"/>
</dbReference>
<reference evidence="2" key="1">
    <citation type="submission" date="2015-12" db="EMBL/GenBank/DDBJ databases">
        <title>Complete genome sequences of two moderately thermophilic Paenibacillus species.</title>
        <authorList>
            <person name="Butler R.III."/>
            <person name="Wang J."/>
            <person name="Stark B.C."/>
            <person name="Pombert J.-F."/>
        </authorList>
    </citation>
    <scope>NUCLEOTIDE SEQUENCE [LARGE SCALE GENOMIC DNA]</scope>
    <source>
        <strain evidence="2">32O-Y</strain>
    </source>
</reference>
<evidence type="ECO:0000313" key="1">
    <source>
        <dbReference type="EMBL" id="ALS22258.1"/>
    </source>
</evidence>